<comment type="function">
    <text evidence="10">Catalyzes the isomerization of citrate to isocitrate via cis-aconitate.</text>
</comment>
<gene>
    <name evidence="13" type="primary">acnA</name>
    <name evidence="13" type="ORF">GCM10007276_14230</name>
</gene>
<dbReference type="PRINTS" id="PR00415">
    <property type="entry name" value="ACONITASE"/>
</dbReference>
<evidence type="ECO:0000256" key="3">
    <source>
        <dbReference type="ARBA" id="ARBA00007185"/>
    </source>
</evidence>
<dbReference type="Pfam" id="PF00694">
    <property type="entry name" value="Aconitase_C"/>
    <property type="match status" value="1"/>
</dbReference>
<dbReference type="PROSITE" id="PS01244">
    <property type="entry name" value="ACONITASE_2"/>
    <property type="match status" value="1"/>
</dbReference>
<dbReference type="AlphaFoldDB" id="A0A8J2YGU5"/>
<dbReference type="GO" id="GO:0051539">
    <property type="term" value="F:4 iron, 4 sulfur cluster binding"/>
    <property type="evidence" value="ECO:0007669"/>
    <property type="project" value="UniProtKB-KW"/>
</dbReference>
<name>A0A8J2YGU5_9RHOB</name>
<dbReference type="NCBIfam" id="NF006757">
    <property type="entry name" value="PRK09277.1"/>
    <property type="match status" value="1"/>
</dbReference>
<dbReference type="GO" id="GO:0006099">
    <property type="term" value="P:tricarboxylic acid cycle"/>
    <property type="evidence" value="ECO:0007669"/>
    <property type="project" value="UniProtKB-UniPathway"/>
</dbReference>
<evidence type="ECO:0000256" key="10">
    <source>
        <dbReference type="RuleBase" id="RU361275"/>
    </source>
</evidence>
<keyword evidence="6 10" id="KW-0408">Iron</keyword>
<dbReference type="InterPro" id="IPR018136">
    <property type="entry name" value="Aconitase_4Fe-4S_BS"/>
</dbReference>
<comment type="cofactor">
    <cofactor evidence="1">
        <name>[4Fe-4S] cluster</name>
        <dbReference type="ChEBI" id="CHEBI:49883"/>
    </cofactor>
</comment>
<dbReference type="UniPathway" id="UPA00223">
    <property type="reaction ID" value="UER00718"/>
</dbReference>
<dbReference type="PANTHER" id="PTHR11670">
    <property type="entry name" value="ACONITASE/IRON-RESPONSIVE ELEMENT FAMILY MEMBER"/>
    <property type="match status" value="1"/>
</dbReference>
<evidence type="ECO:0000259" key="12">
    <source>
        <dbReference type="Pfam" id="PF00694"/>
    </source>
</evidence>
<evidence type="ECO:0000259" key="11">
    <source>
        <dbReference type="Pfam" id="PF00330"/>
    </source>
</evidence>
<dbReference type="SUPFAM" id="SSF52016">
    <property type="entry name" value="LeuD/IlvD-like"/>
    <property type="match status" value="1"/>
</dbReference>
<sequence length="881" mass="95111">MISERLVPAMRLTRESLQVTRRPFAAPGNSGHFWSLPTLAGLGYAGIARMPRSLRVILEALLRHAATEDASLDSLDALARWQPQEKRETEMPFYAGRLVLQDIAGIPLLGDMAAMRAHFARTGREPDALAPRIPVSMVIDHTLAVDHHGHPDASERNLEIEIARNEERFRFVKWAMQAMPGIEIVPPGFGILHQINLERFSRGILSRNGDVFPDSLVGTDSHTCMITGLGVLGWGVGGIEAQAAILGEPVVLRAPEVTGVDVAGILQDGVTATDLVLHVTNWLRQNKVVGEFVEFFGEGLNELSVPDRATIANMAPEYGATVGFFPVDQRTLAYMRMTGRSPEEVAAVEAYYRAQDCFGVPKPGDVDYSRVLTLNLSEIEPVVAGPKRPQDKVPLRQLKPTVAEAISRPPVKTMGLSDGSLVIAAITSCTNTSNPEVMIAAGLLAKNAVAKGLSARPWVKTSLAPGSRAVSGYLEASGLQRHLDRLGFSLIGFGCTTCIGNSGPLLPEVESTLETSELVVAAALSGNRNFEGRIHPKVKLGFLMSPPLVVAMALAGRADIDLEKEPLGTSSDGQPVFLRDIWPSRRDIEAMISEWVTPARYADAYDQMAKEVSPLWKRIEAPKGDLFSWDPASTNLKEPPFLDEPFRRSALTHIVDARPLALFGDSITTDHISPVGVIAASSPAGKYLASFGVAPKDFVNYGARRMNHDVMVRGGFSNARLRNLMVGAGGGITAHQPSGEVMSIFEAAERYAAEKVPLVILAGAEYGTGSARDWAAKVTRLLGVRAVIASSFERIHRTNLVGMGVLPFVLPAGVSAVSLALAGTETFTIGGIREDLAPGVELELCIRSSRGEDRIPVRLQIETDREILYARAGGIMPFLVR</sequence>
<keyword evidence="7 10" id="KW-0411">Iron-sulfur</keyword>
<dbReference type="InterPro" id="IPR036008">
    <property type="entry name" value="Aconitase_4Fe-4S_dom"/>
</dbReference>
<dbReference type="GO" id="GO:0046872">
    <property type="term" value="F:metal ion binding"/>
    <property type="evidence" value="ECO:0007669"/>
    <property type="project" value="UniProtKB-KW"/>
</dbReference>
<evidence type="ECO:0000256" key="9">
    <source>
        <dbReference type="ARBA" id="ARBA00023501"/>
    </source>
</evidence>
<evidence type="ECO:0000256" key="5">
    <source>
        <dbReference type="ARBA" id="ARBA00022723"/>
    </source>
</evidence>
<dbReference type="EC" id="4.2.1.3" evidence="10"/>
<comment type="pathway">
    <text evidence="2">Carbohydrate metabolism; tricarboxylic acid cycle; isocitrate from oxaloacetate: step 2/2.</text>
</comment>
<keyword evidence="14" id="KW-1185">Reference proteome</keyword>
<dbReference type="Gene3D" id="3.20.19.10">
    <property type="entry name" value="Aconitase, domain 4"/>
    <property type="match status" value="1"/>
</dbReference>
<accession>A0A8J2YGU5</accession>
<evidence type="ECO:0000256" key="2">
    <source>
        <dbReference type="ARBA" id="ARBA00004717"/>
    </source>
</evidence>
<dbReference type="InterPro" id="IPR015928">
    <property type="entry name" value="Aconitase/3IPM_dehydase_swvl"/>
</dbReference>
<evidence type="ECO:0000256" key="6">
    <source>
        <dbReference type="ARBA" id="ARBA00023004"/>
    </source>
</evidence>
<evidence type="ECO:0000256" key="8">
    <source>
        <dbReference type="ARBA" id="ARBA00023239"/>
    </source>
</evidence>
<evidence type="ECO:0000256" key="4">
    <source>
        <dbReference type="ARBA" id="ARBA00022485"/>
    </source>
</evidence>
<evidence type="ECO:0000256" key="1">
    <source>
        <dbReference type="ARBA" id="ARBA00001966"/>
    </source>
</evidence>
<dbReference type="InterPro" id="IPR001030">
    <property type="entry name" value="Acoase/IPM_deHydtase_lsu_aba"/>
</dbReference>
<keyword evidence="8 10" id="KW-0456">Lyase</keyword>
<dbReference type="Gene3D" id="6.10.190.10">
    <property type="match status" value="1"/>
</dbReference>
<reference evidence="13" key="1">
    <citation type="journal article" date="2014" name="Int. J. Syst. Evol. Microbiol.">
        <title>Complete genome sequence of Corynebacterium casei LMG S-19264T (=DSM 44701T), isolated from a smear-ripened cheese.</title>
        <authorList>
            <consortium name="US DOE Joint Genome Institute (JGI-PGF)"/>
            <person name="Walter F."/>
            <person name="Albersmeier A."/>
            <person name="Kalinowski J."/>
            <person name="Ruckert C."/>
        </authorList>
    </citation>
    <scope>NUCLEOTIDE SEQUENCE</scope>
    <source>
        <strain evidence="13">CCM 7684</strain>
    </source>
</reference>
<dbReference type="Pfam" id="PF00330">
    <property type="entry name" value="Aconitase"/>
    <property type="match status" value="1"/>
</dbReference>
<evidence type="ECO:0000256" key="7">
    <source>
        <dbReference type="ARBA" id="ARBA00023014"/>
    </source>
</evidence>
<dbReference type="SUPFAM" id="SSF53732">
    <property type="entry name" value="Aconitase iron-sulfur domain"/>
    <property type="match status" value="1"/>
</dbReference>
<comment type="caution">
    <text evidence="13">The sequence shown here is derived from an EMBL/GenBank/DDBJ whole genome shotgun (WGS) entry which is preliminary data.</text>
</comment>
<dbReference type="NCBIfam" id="TIGR01341">
    <property type="entry name" value="aconitase_1"/>
    <property type="match status" value="1"/>
</dbReference>
<dbReference type="Gene3D" id="3.30.499.10">
    <property type="entry name" value="Aconitase, domain 3"/>
    <property type="match status" value="2"/>
</dbReference>
<evidence type="ECO:0000313" key="13">
    <source>
        <dbReference type="EMBL" id="GGE37954.1"/>
    </source>
</evidence>
<keyword evidence="5" id="KW-0479">Metal-binding</keyword>
<proteinExistence type="inferred from homology"/>
<dbReference type="PROSITE" id="PS00450">
    <property type="entry name" value="ACONITASE_1"/>
    <property type="match status" value="1"/>
</dbReference>
<dbReference type="InterPro" id="IPR000573">
    <property type="entry name" value="AconitaseA/IPMdHydase_ssu_swvl"/>
</dbReference>
<dbReference type="InterPro" id="IPR006249">
    <property type="entry name" value="Aconitase/IRP2"/>
</dbReference>
<feature type="domain" description="Aconitase A/isopropylmalate dehydratase small subunit swivel" evidence="12">
    <location>
        <begin position="686"/>
        <end position="811"/>
    </location>
</feature>
<comment type="similarity">
    <text evidence="3 10">Belongs to the aconitase/IPM isomerase family.</text>
</comment>
<reference evidence="13" key="2">
    <citation type="submission" date="2020-09" db="EMBL/GenBank/DDBJ databases">
        <authorList>
            <person name="Sun Q."/>
            <person name="Sedlacek I."/>
        </authorList>
    </citation>
    <scope>NUCLEOTIDE SEQUENCE</scope>
    <source>
        <strain evidence="13">CCM 7684</strain>
    </source>
</reference>
<dbReference type="NCBIfam" id="NF009520">
    <property type="entry name" value="PRK12881.1"/>
    <property type="match status" value="1"/>
</dbReference>
<dbReference type="Proteomes" id="UP000602745">
    <property type="component" value="Unassembled WGS sequence"/>
</dbReference>
<organism evidence="13 14">
    <name type="scientific">Agaricicola taiwanensis</name>
    <dbReference type="NCBI Taxonomy" id="591372"/>
    <lineage>
        <taxon>Bacteria</taxon>
        <taxon>Pseudomonadati</taxon>
        <taxon>Pseudomonadota</taxon>
        <taxon>Alphaproteobacteria</taxon>
        <taxon>Rhodobacterales</taxon>
        <taxon>Paracoccaceae</taxon>
        <taxon>Agaricicola</taxon>
    </lineage>
</organism>
<keyword evidence="4 10" id="KW-0004">4Fe-4S</keyword>
<evidence type="ECO:0000313" key="14">
    <source>
        <dbReference type="Proteomes" id="UP000602745"/>
    </source>
</evidence>
<dbReference type="GO" id="GO:0003994">
    <property type="term" value="F:aconitate hydratase activity"/>
    <property type="evidence" value="ECO:0007669"/>
    <property type="project" value="UniProtKB-EC"/>
</dbReference>
<dbReference type="FunFam" id="3.20.19.10:FF:000001">
    <property type="entry name" value="Aconitate hydratase"/>
    <property type="match status" value="1"/>
</dbReference>
<comment type="catalytic activity">
    <reaction evidence="9 10">
        <text>citrate = D-threo-isocitrate</text>
        <dbReference type="Rhea" id="RHEA:10336"/>
        <dbReference type="ChEBI" id="CHEBI:15562"/>
        <dbReference type="ChEBI" id="CHEBI:16947"/>
        <dbReference type="EC" id="4.2.1.3"/>
    </reaction>
</comment>
<dbReference type="InterPro" id="IPR015931">
    <property type="entry name" value="Acnase/IPM_dHydase_lsu_aba_1/3"/>
</dbReference>
<feature type="domain" description="Aconitase/3-isopropylmalate dehydratase large subunit alpha/beta/alpha" evidence="11">
    <location>
        <begin position="86"/>
        <end position="556"/>
    </location>
</feature>
<protein>
    <recommendedName>
        <fullName evidence="10">Aconitate hydratase</fullName>
        <shortName evidence="10">Aconitase</shortName>
        <ecNumber evidence="10">4.2.1.3</ecNumber>
    </recommendedName>
</protein>
<dbReference type="EMBL" id="BMCP01000001">
    <property type="protein sequence ID" value="GGE37954.1"/>
    <property type="molecule type" value="Genomic_DNA"/>
</dbReference>